<protein>
    <recommendedName>
        <fullName evidence="3">F-box domain-containing protein</fullName>
    </recommendedName>
</protein>
<dbReference type="EMBL" id="JAEVFJ010000035">
    <property type="protein sequence ID" value="KAH8091713.1"/>
    <property type="molecule type" value="Genomic_DNA"/>
</dbReference>
<proteinExistence type="predicted"/>
<dbReference type="AlphaFoldDB" id="A0A8K0UIJ3"/>
<evidence type="ECO:0000313" key="1">
    <source>
        <dbReference type="EMBL" id="KAH8091713.1"/>
    </source>
</evidence>
<dbReference type="OrthoDB" id="3224080at2759"/>
<name>A0A8K0UIJ3_9AGAR</name>
<evidence type="ECO:0008006" key="3">
    <source>
        <dbReference type="Google" id="ProtNLM"/>
    </source>
</evidence>
<keyword evidence="2" id="KW-1185">Reference proteome</keyword>
<organism evidence="1 2">
    <name type="scientific">Cristinia sonorae</name>
    <dbReference type="NCBI Taxonomy" id="1940300"/>
    <lineage>
        <taxon>Eukaryota</taxon>
        <taxon>Fungi</taxon>
        <taxon>Dikarya</taxon>
        <taxon>Basidiomycota</taxon>
        <taxon>Agaricomycotina</taxon>
        <taxon>Agaricomycetes</taxon>
        <taxon>Agaricomycetidae</taxon>
        <taxon>Agaricales</taxon>
        <taxon>Pleurotineae</taxon>
        <taxon>Stephanosporaceae</taxon>
        <taxon>Cristinia</taxon>
    </lineage>
</organism>
<sequence length="590" mass="66171">MSPTATTLAPATNPRSKAIQDEFNDYQRKLVQARRRLNVYTLVAWIPPEVLVEIFLHFRQLTRESEGDIPGSHEGRPYYWIKISHICYFWRCVALSTPHLWTQITVTNSACVQEMFRRARGHRLQLKVNLNPLIDDHESLPARVKLAQRCLSILPRFSSVDVLASDTQDLADLLKPATSPAHLDTLIIATLGIPGMPDSYEGSPIPFIQKSMPRLRRLQYEGPRIHWLENAFRPTLTHVEICCTQRSAAAQMFTVTRVIRALQEMPGLRHLTLREAFATTQPECRVSSPIDMAKLRFLRLDGLAKHCANFTESISVPPDCVMHFVVDGEAPFSRLTSAISAKLATAKSALKSISVVREGEHAYYTTLRGWTHIRSLTTIQDTNVQPTVTLSCSVQRLNLQTTGVEQLLAQLPLGDVRTVHFDGIIGLSKNIWAKLAIHLPAVRGARLKSITAEGFPEILVNTPQPPAKLQNNSQSRAPLYLPRLHTLLLDEVPFEMLSPQNHSFLRRLNTAIAIRKARGGTAGIIRKLMIVQGVDIVMGEVMDMKRVVPVVQWDGYELTFDDHGEIFDQFAGVGGKRGDDIVDSVQEYEG</sequence>
<comment type="caution">
    <text evidence="1">The sequence shown here is derived from an EMBL/GenBank/DDBJ whole genome shotgun (WGS) entry which is preliminary data.</text>
</comment>
<gene>
    <name evidence="1" type="ORF">BXZ70DRAFT_952961</name>
</gene>
<dbReference type="Proteomes" id="UP000813824">
    <property type="component" value="Unassembled WGS sequence"/>
</dbReference>
<evidence type="ECO:0000313" key="2">
    <source>
        <dbReference type="Proteomes" id="UP000813824"/>
    </source>
</evidence>
<reference evidence="1" key="1">
    <citation type="journal article" date="2021" name="New Phytol.">
        <title>Evolutionary innovations through gain and loss of genes in the ectomycorrhizal Boletales.</title>
        <authorList>
            <person name="Wu G."/>
            <person name="Miyauchi S."/>
            <person name="Morin E."/>
            <person name="Kuo A."/>
            <person name="Drula E."/>
            <person name="Varga T."/>
            <person name="Kohler A."/>
            <person name="Feng B."/>
            <person name="Cao Y."/>
            <person name="Lipzen A."/>
            <person name="Daum C."/>
            <person name="Hundley H."/>
            <person name="Pangilinan J."/>
            <person name="Johnson J."/>
            <person name="Barry K."/>
            <person name="LaButti K."/>
            <person name="Ng V."/>
            <person name="Ahrendt S."/>
            <person name="Min B."/>
            <person name="Choi I.G."/>
            <person name="Park H."/>
            <person name="Plett J.M."/>
            <person name="Magnuson J."/>
            <person name="Spatafora J.W."/>
            <person name="Nagy L.G."/>
            <person name="Henrissat B."/>
            <person name="Grigoriev I.V."/>
            <person name="Yang Z.L."/>
            <person name="Xu J."/>
            <person name="Martin F.M."/>
        </authorList>
    </citation>
    <scope>NUCLEOTIDE SEQUENCE</scope>
    <source>
        <strain evidence="1">KKN 215</strain>
    </source>
</reference>
<accession>A0A8K0UIJ3</accession>